<name>A0ABU3CEW1_9FLAO</name>
<proteinExistence type="predicted"/>
<evidence type="ECO:0000313" key="2">
    <source>
        <dbReference type="EMBL" id="MDT0644886.1"/>
    </source>
</evidence>
<accession>A0ABU3CEW1</accession>
<evidence type="ECO:0000256" key="1">
    <source>
        <dbReference type="SAM" id="SignalP"/>
    </source>
</evidence>
<sequence>MKKVLLAFIFLMPAVFLAQVTIPFSSDRGMVVFTREKEPENYTGSPYMEEDFQRGIIHDEQGRTMGALMRYNAIEDVVLIKLQEQDEESYVLPKKTNITYELPGYTYFIDNIQTDNGNKESFFARYYKGEKSDFIGVPKLDIIPAQKAKTGYDKDRPTDIDVEMVYYIALDNNFYRETRLKEKDLKKFFTSSAMEEYFKSHKIKDVKDVIEMLKYYESTAS</sequence>
<reference evidence="2 3" key="1">
    <citation type="submission" date="2023-09" db="EMBL/GenBank/DDBJ databases">
        <authorList>
            <person name="Rey-Velasco X."/>
        </authorList>
    </citation>
    <scope>NUCLEOTIDE SEQUENCE [LARGE SCALE GENOMIC DNA]</scope>
    <source>
        <strain evidence="2 3">F363</strain>
    </source>
</reference>
<organism evidence="2 3">
    <name type="scientific">Autumnicola tepida</name>
    <dbReference type="NCBI Taxonomy" id="3075595"/>
    <lineage>
        <taxon>Bacteria</taxon>
        <taxon>Pseudomonadati</taxon>
        <taxon>Bacteroidota</taxon>
        <taxon>Flavobacteriia</taxon>
        <taxon>Flavobacteriales</taxon>
        <taxon>Flavobacteriaceae</taxon>
        <taxon>Autumnicola</taxon>
    </lineage>
</organism>
<dbReference type="EMBL" id="JAVRHQ010000040">
    <property type="protein sequence ID" value="MDT0644886.1"/>
    <property type="molecule type" value="Genomic_DNA"/>
</dbReference>
<feature type="chain" id="PRO_5046983273" evidence="1">
    <location>
        <begin position="19"/>
        <end position="221"/>
    </location>
</feature>
<gene>
    <name evidence="2" type="ORF">RM553_18760</name>
</gene>
<feature type="signal peptide" evidence="1">
    <location>
        <begin position="1"/>
        <end position="18"/>
    </location>
</feature>
<comment type="caution">
    <text evidence="2">The sequence shown here is derived from an EMBL/GenBank/DDBJ whole genome shotgun (WGS) entry which is preliminary data.</text>
</comment>
<dbReference type="RefSeq" id="WP_311536501.1">
    <property type="nucleotide sequence ID" value="NZ_JAVRHQ010000040.1"/>
</dbReference>
<keyword evidence="1" id="KW-0732">Signal</keyword>
<protein>
    <submittedName>
        <fullName evidence="2">Uncharacterized protein</fullName>
    </submittedName>
</protein>
<evidence type="ECO:0000313" key="3">
    <source>
        <dbReference type="Proteomes" id="UP001262889"/>
    </source>
</evidence>
<keyword evidence="3" id="KW-1185">Reference proteome</keyword>
<dbReference type="Proteomes" id="UP001262889">
    <property type="component" value="Unassembled WGS sequence"/>
</dbReference>